<evidence type="ECO:0000313" key="3">
    <source>
        <dbReference type="Proteomes" id="UP000552038"/>
    </source>
</evidence>
<evidence type="ECO:0000313" key="2">
    <source>
        <dbReference type="EMBL" id="NOJ69063.1"/>
    </source>
</evidence>
<keyword evidence="1" id="KW-0472">Membrane</keyword>
<dbReference type="EMBL" id="JABFOR010000001">
    <property type="protein sequence ID" value="NOJ69063.1"/>
    <property type="molecule type" value="Genomic_DNA"/>
</dbReference>
<proteinExistence type="predicted"/>
<dbReference type="Proteomes" id="UP000552038">
    <property type="component" value="Unassembled WGS sequence"/>
</dbReference>
<feature type="transmembrane region" description="Helical" evidence="1">
    <location>
        <begin position="33"/>
        <end position="56"/>
    </location>
</feature>
<name>A0AAP6ZR28_PAEAL</name>
<keyword evidence="1" id="KW-1133">Transmembrane helix</keyword>
<sequence length="77" mass="8841">MQSRQEKWNREVSGRAFRRHISRIELCSLASKWLIRALLVLVISVVIAQCLLLGGATRQWLSPVDKLEGIPFHPYAK</sequence>
<gene>
    <name evidence="2" type="ORF">HMI46_00655</name>
</gene>
<keyword evidence="1" id="KW-0812">Transmembrane</keyword>
<organism evidence="2 3">
    <name type="scientific">Paenibacillus alvei</name>
    <name type="common">Bacillus alvei</name>
    <dbReference type="NCBI Taxonomy" id="44250"/>
    <lineage>
        <taxon>Bacteria</taxon>
        <taxon>Bacillati</taxon>
        <taxon>Bacillota</taxon>
        <taxon>Bacilli</taxon>
        <taxon>Bacillales</taxon>
        <taxon>Paenibacillaceae</taxon>
        <taxon>Paenibacillus</taxon>
    </lineage>
</organism>
<dbReference type="RefSeq" id="WP_163978130.1">
    <property type="nucleotide sequence ID" value="NZ_JABFOR010000001.1"/>
</dbReference>
<comment type="caution">
    <text evidence="2">The sequence shown here is derived from an EMBL/GenBank/DDBJ whole genome shotgun (WGS) entry which is preliminary data.</text>
</comment>
<dbReference type="AlphaFoldDB" id="A0AAP6ZR28"/>
<reference evidence="2 3" key="1">
    <citation type="submission" date="2020-05" db="EMBL/GenBank/DDBJ databases">
        <title>Whole genome sequencing and identification of novel metabolites from Paenibacillus alvei strain JR949.</title>
        <authorList>
            <person name="Rajendhran J."/>
            <person name="Sree Pranav P."/>
            <person name="Mahalakshmi B."/>
            <person name="Karthikeyan R."/>
        </authorList>
    </citation>
    <scope>NUCLEOTIDE SEQUENCE [LARGE SCALE GENOMIC DNA]</scope>
    <source>
        <strain evidence="2 3">JR949</strain>
    </source>
</reference>
<protein>
    <submittedName>
        <fullName evidence="2">Uncharacterized protein</fullName>
    </submittedName>
</protein>
<evidence type="ECO:0000256" key="1">
    <source>
        <dbReference type="SAM" id="Phobius"/>
    </source>
</evidence>
<accession>A0AAP6ZR28</accession>